<dbReference type="InterPro" id="IPR011889">
    <property type="entry name" value="Liste_lipo_26"/>
</dbReference>
<protein>
    <recommendedName>
        <fullName evidence="3">BspA family leucine-rich repeat surface protein</fullName>
    </recommendedName>
</protein>
<dbReference type="Proteomes" id="UP001165060">
    <property type="component" value="Unassembled WGS sequence"/>
</dbReference>
<dbReference type="NCBIfam" id="TIGR02167">
    <property type="entry name" value="Liste_lipo_26"/>
    <property type="match status" value="2"/>
</dbReference>
<feature type="non-terminal residue" evidence="1">
    <location>
        <position position="1"/>
    </location>
</feature>
<dbReference type="EMBL" id="BRYB01006388">
    <property type="protein sequence ID" value="GMI56397.1"/>
    <property type="molecule type" value="Genomic_DNA"/>
</dbReference>
<accession>A0ABQ6NBY8</accession>
<comment type="caution">
    <text evidence="1">The sequence shown here is derived from an EMBL/GenBank/DDBJ whole genome shotgun (WGS) entry which is preliminary data.</text>
</comment>
<sequence>FNESGDNNNAALYYTAPPTGTVTIGEIPFGDSATDTCSCPTCQTGTSGDNCEIKAACTSSDITCNHDGDHNTGDSACRCCRAGLEYGGMLNLNAFTQVNQQSTLYSIGHAASVGTWYTGAVTSFRDLFRDSKTFNVDIGGFDTSSVTTMQDAFNGNTVFDQDISGWDMSNVDYIGHMFYGATSFNQDIGGWNTMSVTDAREAFDAATAFNQDLSGWCMRGVTDAPTNFGNSGTDPTWGGGNCPTACDVGANGNECENRGIELISSGRECAPIDLGDACDWVGCDWMAHGHPVKIATSRECESASGYLGAGSDKEACAASCSDFDAFQLMDENGGDFNCRCCDTVTDGPEKINSGTECANSADWLNIQTGKDIAVVRAECAATCRASGSAVFQIMENDSGDNNCKCCDDPAGNNMWDSSGSNSQASLYYTYTEYKDAMNENVDSSIWTTELSTPNGATADECAALCDGISNTFQIMPGSDDNCRCCDGGNSWTDLGANSDAELYYNVVPAGTDTIGEIPFGITATDTCSCPTCQ</sequence>
<reference evidence="1 2" key="1">
    <citation type="journal article" date="2023" name="Commun. Biol.">
        <title>Genome analysis of Parmales, the sister group of diatoms, reveals the evolutionary specialization of diatoms from phago-mixotrophs to photoautotrophs.</title>
        <authorList>
            <person name="Ban H."/>
            <person name="Sato S."/>
            <person name="Yoshikawa S."/>
            <person name="Yamada K."/>
            <person name="Nakamura Y."/>
            <person name="Ichinomiya M."/>
            <person name="Sato N."/>
            <person name="Blanc-Mathieu R."/>
            <person name="Endo H."/>
            <person name="Kuwata A."/>
            <person name="Ogata H."/>
        </authorList>
    </citation>
    <scope>NUCLEOTIDE SEQUENCE [LARGE SCALE GENOMIC DNA]</scope>
</reference>
<dbReference type="InterPro" id="IPR005046">
    <property type="entry name" value="DUF285"/>
</dbReference>
<gene>
    <name evidence="1" type="ORF">TeGR_g3653</name>
</gene>
<feature type="non-terminal residue" evidence="1">
    <location>
        <position position="533"/>
    </location>
</feature>
<evidence type="ECO:0008006" key="3">
    <source>
        <dbReference type="Google" id="ProtNLM"/>
    </source>
</evidence>
<evidence type="ECO:0000313" key="1">
    <source>
        <dbReference type="EMBL" id="GMI56397.1"/>
    </source>
</evidence>
<keyword evidence="2" id="KW-1185">Reference proteome</keyword>
<name>A0ABQ6NBY8_9STRA</name>
<organism evidence="1 2">
    <name type="scientific">Tetraparma gracilis</name>
    <dbReference type="NCBI Taxonomy" id="2962635"/>
    <lineage>
        <taxon>Eukaryota</taxon>
        <taxon>Sar</taxon>
        <taxon>Stramenopiles</taxon>
        <taxon>Ochrophyta</taxon>
        <taxon>Bolidophyceae</taxon>
        <taxon>Parmales</taxon>
        <taxon>Triparmaceae</taxon>
        <taxon>Tetraparma</taxon>
    </lineage>
</organism>
<dbReference type="Pfam" id="PF03382">
    <property type="entry name" value="DUF285"/>
    <property type="match status" value="1"/>
</dbReference>
<proteinExistence type="predicted"/>
<evidence type="ECO:0000313" key="2">
    <source>
        <dbReference type="Proteomes" id="UP001165060"/>
    </source>
</evidence>